<evidence type="ECO:0000313" key="3">
    <source>
        <dbReference type="Proteomes" id="UP000321323"/>
    </source>
</evidence>
<keyword evidence="3" id="KW-1185">Reference proteome</keyword>
<dbReference type="EMBL" id="CP136508">
    <property type="protein sequence ID" value="WUR15729.1"/>
    <property type="molecule type" value="Genomic_DNA"/>
</dbReference>
<evidence type="ECO:0000313" key="2">
    <source>
        <dbReference type="EMBL" id="WUR15729.1"/>
    </source>
</evidence>
<evidence type="ECO:0000259" key="1">
    <source>
        <dbReference type="Pfam" id="PF13946"/>
    </source>
</evidence>
<name>A0ABZ1USL9_9BURK</name>
<proteinExistence type="predicted"/>
<sequence length="652" mass="70384">MADDYPGDISTTGRLPIDGTVCGHIDSATDEDWFHLDLQPGAAYQFTATASDGSDPLIYVYGRTGGLPYIMYTNDHGYLNYMPSTTPYSWVDKDDYYLWVKSDHPVDYTVSLRRVADDHMNDESAAIALAVGSNIGAQIDFSGDEEYFRISATMGSTYRIKLSADGGALPAGTELKFPYQAGWADVSYSRDGGALYMDLKAGQTRDYYVRLDTDPREALLAPVRYHVSMTGQVRQLPPDDHGDTAPAIALPTGGSAAARLDYAGDSEYFSLNAVAGTTYKFRLTADNGALPSDVELWAATPVSSWPQPRSYMDGTTKVLEFIADKTGYFEVGVRANINTALPTPVPYHVSATAADVTAPRLSDATGSVDGVLKLSFSEPVQRGTGTIALVDKYSGQVVEAWDMSSKVVRADGKDILIDPGHVLLPGSYYARIDGTAVLDLSGNATDTPYLSQQIGLTRTADGGAVRPYYSLPNRPTDTGVVDGKIGDYTISRVGDTTIAQGPGQPLKFDHIGRLMFTQSDEVLVLTPTPAVSQAWRLYQAAFDRLPDKGGLGYWLYQQEHGMTLQGMATRFLASPEFTSKYGIGSSNADFVANLYHNVLHRDGEAAGLAYHIANLERGVSRADVLAGFSESPENQAAVAELIGHGFAYTPYG</sequence>
<dbReference type="Proteomes" id="UP000321323">
    <property type="component" value="Chromosome"/>
</dbReference>
<accession>A0ABZ1USL9</accession>
<reference evidence="2 3" key="1">
    <citation type="journal article" date="2019" name="Int. J. Syst. Evol. Microbiol.">
        <title>The Draft Whole-Genome Sequence of the Antibiotic Producer Empedobacter haloabium ATCC 31962 Provides Indications for Its Taxonomic Reclassification.</title>
        <authorList>
            <person name="Miess H."/>
            <person name="Arlt P."/>
            <person name="Apel A.K."/>
            <person name="Weber T."/>
            <person name="Nieselt K."/>
            <person name="Hanssen F."/>
            <person name="Czemmel S."/>
            <person name="Nahnsen S."/>
            <person name="Gross H."/>
        </authorList>
    </citation>
    <scope>NUCLEOTIDE SEQUENCE [LARGE SCALE GENOMIC DNA]</scope>
    <source>
        <strain evidence="2 3">ATCC 31962</strain>
    </source>
</reference>
<dbReference type="Gene3D" id="2.60.120.380">
    <property type="match status" value="2"/>
</dbReference>
<dbReference type="Pfam" id="PF13946">
    <property type="entry name" value="DUF4214"/>
    <property type="match status" value="1"/>
</dbReference>
<dbReference type="InterPro" id="IPR038255">
    <property type="entry name" value="PBS_linker_sf"/>
</dbReference>
<feature type="domain" description="DUF4214" evidence="1">
    <location>
        <begin position="568"/>
        <end position="636"/>
    </location>
</feature>
<gene>
    <name evidence="2" type="ORF">E7V67_011675</name>
</gene>
<protein>
    <submittedName>
        <fullName evidence="2">DUF4214 domain-containing protein</fullName>
    </submittedName>
</protein>
<dbReference type="Gene3D" id="1.10.3130.20">
    <property type="entry name" value="Phycobilisome linker domain"/>
    <property type="match status" value="1"/>
</dbReference>
<organism evidence="2 3">
    <name type="scientific">[Empedobacter] haloabium</name>
    <dbReference type="NCBI Taxonomy" id="592317"/>
    <lineage>
        <taxon>Bacteria</taxon>
        <taxon>Pseudomonadati</taxon>
        <taxon>Pseudomonadota</taxon>
        <taxon>Betaproteobacteria</taxon>
        <taxon>Burkholderiales</taxon>
        <taxon>Oxalobacteraceae</taxon>
        <taxon>Telluria group</taxon>
        <taxon>Telluria group incertae sedis</taxon>
    </lineage>
</organism>
<dbReference type="InterPro" id="IPR025282">
    <property type="entry name" value="DUF4214"/>
</dbReference>